<protein>
    <submittedName>
        <fullName evidence="1">Integrase, catalytic region</fullName>
    </submittedName>
</protein>
<dbReference type="eggNOG" id="COG4584">
    <property type="taxonomic scope" value="Bacteria"/>
</dbReference>
<evidence type="ECO:0000313" key="2">
    <source>
        <dbReference type="Proteomes" id="UP000006443"/>
    </source>
</evidence>
<reference evidence="1 2" key="1">
    <citation type="submission" date="2009-02" db="EMBL/GenBank/DDBJ databases">
        <title>Sequencing of the draft genome and assembly of Dethiobacter alkaliphilus AHT 1.</title>
        <authorList>
            <consortium name="US DOE Joint Genome Institute (JGI-PGF)"/>
            <person name="Lucas S."/>
            <person name="Copeland A."/>
            <person name="Lapidus A."/>
            <person name="Glavina del Rio T."/>
            <person name="Dalin E."/>
            <person name="Tice H."/>
            <person name="Bruce D."/>
            <person name="Goodwin L."/>
            <person name="Pitluck S."/>
            <person name="Larimer F."/>
            <person name="Land M.L."/>
            <person name="Hauser L."/>
            <person name="Muyzer G."/>
        </authorList>
    </citation>
    <scope>NUCLEOTIDE SEQUENCE [LARGE SCALE GENOMIC DNA]</scope>
    <source>
        <strain evidence="1 2">AHT 1</strain>
    </source>
</reference>
<dbReference type="AlphaFoldDB" id="C0GE90"/>
<accession>C0GE90</accession>
<gene>
    <name evidence="1" type="ORF">DealDRAFT_0799</name>
</gene>
<comment type="caution">
    <text evidence="1">The sequence shown here is derived from an EMBL/GenBank/DDBJ whole genome shotgun (WGS) entry which is preliminary data.</text>
</comment>
<keyword evidence="2" id="KW-1185">Reference proteome</keyword>
<proteinExistence type="predicted"/>
<evidence type="ECO:0000313" key="1">
    <source>
        <dbReference type="EMBL" id="EEG78384.1"/>
    </source>
</evidence>
<sequence length="70" mass="8211">MNELDHDAAFSTMPAYKNRAVKECKLEPYKTYIHERMNEGCVNAVVLHDEIVDKGYRSKLTILIEFMRPH</sequence>
<dbReference type="EMBL" id="ACJM01000003">
    <property type="protein sequence ID" value="EEG78384.1"/>
    <property type="molecule type" value="Genomic_DNA"/>
</dbReference>
<name>C0GE90_DETAL</name>
<organism evidence="1 2">
    <name type="scientific">Dethiobacter alkaliphilus AHT 1</name>
    <dbReference type="NCBI Taxonomy" id="555088"/>
    <lineage>
        <taxon>Bacteria</taxon>
        <taxon>Bacillati</taxon>
        <taxon>Bacillota</taxon>
        <taxon>Dethiobacteria</taxon>
        <taxon>Dethiobacterales</taxon>
        <taxon>Dethiobacteraceae</taxon>
        <taxon>Dethiobacter</taxon>
    </lineage>
</organism>
<dbReference type="Proteomes" id="UP000006443">
    <property type="component" value="Unassembled WGS sequence"/>
</dbReference>